<dbReference type="EMBL" id="JAMQPL010000013">
    <property type="protein sequence ID" value="MCW7532191.1"/>
    <property type="molecule type" value="Genomic_DNA"/>
</dbReference>
<proteinExistence type="predicted"/>
<evidence type="ECO:0000313" key="2">
    <source>
        <dbReference type="EMBL" id="MCW7532191.1"/>
    </source>
</evidence>
<organism evidence="2 3">
    <name type="scientific">Leptospira soteropolitanensis</name>
    <dbReference type="NCBI Taxonomy" id="2950025"/>
    <lineage>
        <taxon>Bacteria</taxon>
        <taxon>Pseudomonadati</taxon>
        <taxon>Spirochaetota</taxon>
        <taxon>Spirochaetia</taxon>
        <taxon>Leptospirales</taxon>
        <taxon>Leptospiraceae</taxon>
        <taxon>Leptospira</taxon>
    </lineage>
</organism>
<dbReference type="AlphaFoldDB" id="A0AAW5VKY9"/>
<name>A0AAW5VKY9_9LEPT</name>
<feature type="domain" description="DUF4325" evidence="1">
    <location>
        <begin position="24"/>
        <end position="87"/>
    </location>
</feature>
<sequence length="118" mass="13465">MKMVIPTIPVRELVPSLYCVDAEDGQKLFLLISKSFRDEKNAITLSFEGIELITSAFLNTAIGQLYRDFSEETIKTSLKVEGMSQEDLGLLKRVVDTAKIYYKDPDRMERTLREVLGE</sequence>
<accession>A0AAW5VKY9</accession>
<reference evidence="2" key="1">
    <citation type="submission" date="2022-06" db="EMBL/GenBank/DDBJ databases">
        <title>Leptospira isolates from biofilms formed at urban environments.</title>
        <authorList>
            <person name="Ribeiro P.S."/>
            <person name="Sousa T."/>
            <person name="Carvalho N."/>
            <person name="Aburjaile F."/>
            <person name="Neves F."/>
            <person name="Oliveira D."/>
            <person name="Blanco L."/>
            <person name="Lima J."/>
            <person name="Costa F."/>
            <person name="Brenig B."/>
            <person name="Soares S."/>
            <person name="Ramos R."/>
            <person name="Goes-Neto A."/>
            <person name="Matiuzzi M."/>
            <person name="Azevedo V."/>
            <person name="Ristow P."/>
        </authorList>
    </citation>
    <scope>NUCLEOTIDE SEQUENCE</scope>
    <source>
        <strain evidence="2">VSF20</strain>
    </source>
</reference>
<dbReference type="Pfam" id="PF14213">
    <property type="entry name" value="DUF4325"/>
    <property type="match status" value="1"/>
</dbReference>
<evidence type="ECO:0000259" key="1">
    <source>
        <dbReference type="Pfam" id="PF14213"/>
    </source>
</evidence>
<dbReference type="RefSeq" id="WP_265377439.1">
    <property type="nucleotide sequence ID" value="NZ_JAMQPP010000014.1"/>
</dbReference>
<protein>
    <submittedName>
        <fullName evidence="2">STAS-like domain-containing protein</fullName>
    </submittedName>
</protein>
<dbReference type="Proteomes" id="UP001208540">
    <property type="component" value="Unassembled WGS sequence"/>
</dbReference>
<evidence type="ECO:0000313" key="3">
    <source>
        <dbReference type="Proteomes" id="UP001208540"/>
    </source>
</evidence>
<comment type="caution">
    <text evidence="2">The sequence shown here is derived from an EMBL/GenBank/DDBJ whole genome shotgun (WGS) entry which is preliminary data.</text>
</comment>
<dbReference type="InterPro" id="IPR025474">
    <property type="entry name" value="DUF4325"/>
</dbReference>
<gene>
    <name evidence="2" type="ORF">ND862_18375</name>
</gene>